<keyword evidence="3" id="KW-1185">Reference proteome</keyword>
<protein>
    <submittedName>
        <fullName evidence="2">Amidohydrolase</fullName>
    </submittedName>
</protein>
<dbReference type="RefSeq" id="WP_344780039.1">
    <property type="nucleotide sequence ID" value="NZ_BAABAF010000001.1"/>
</dbReference>
<dbReference type="InterPro" id="IPR032466">
    <property type="entry name" value="Metal_Hydrolase"/>
</dbReference>
<dbReference type="Proteomes" id="UP001500540">
    <property type="component" value="Unassembled WGS sequence"/>
</dbReference>
<dbReference type="SUPFAM" id="SSF51556">
    <property type="entry name" value="Metallo-dependent hydrolases"/>
    <property type="match status" value="1"/>
</dbReference>
<dbReference type="PANTHER" id="PTHR22642">
    <property type="entry name" value="IMIDAZOLONEPROPIONASE"/>
    <property type="match status" value="1"/>
</dbReference>
<accession>A0ABP7G488</accession>
<evidence type="ECO:0000313" key="2">
    <source>
        <dbReference type="EMBL" id="GAA3754459.1"/>
    </source>
</evidence>
<sequence>MMTSDESATTLLTNGRIWAGAGTPPGRREEAIAVSGGKVQALGTTRELRDRFAGATEIDLAGRTVVPGLIDGHNHATRGGATWAWELHWAGLASKDAALDSIRQAAARVGPGRWVTAIGGWHQTQFTGTWLPTRAELDQAAPDNPVYVQSLYEVGIANTAAIEAVGLRAAAEGLSANAVERDANGAPTGVVQGLPAFTLFLAAVGTPTLDEEVAGTRAMVRDYAALGLAGVCDPGGFGMSQDRYAAVRQLQRSGGLNMRMRLFASATTPGDEVRQVDDWLTGLHDEVDDDWLRMLGIGEVVHFGCHDFEGLDDFEITDASRDTLQQISGTVAAHGVPMHIHAVMDDSIGIILDCWEAVDRVTPIGGLRFSFAHVDRISPRNIARAKALGVGVVVDARLAFRSAASQAVWGAEPLHTAPPLHDIVSAGLPLGVGSDATRASSHNPWLSSWWFIAGRSLDGTSQRDGIHLLDRERTLIAQTAGNAWFSFEEDRRGALRPGWWSDLAVLSDDYFTMPEDEIRGLHSELTLVGDRIAFSSGEVTDPA</sequence>
<dbReference type="Gene3D" id="3.20.20.140">
    <property type="entry name" value="Metal-dependent hydrolases"/>
    <property type="match status" value="1"/>
</dbReference>
<dbReference type="InterPro" id="IPR013108">
    <property type="entry name" value="Amidohydro_3"/>
</dbReference>
<feature type="domain" description="Amidohydrolase 3" evidence="1">
    <location>
        <begin position="57"/>
        <end position="533"/>
    </location>
</feature>
<dbReference type="InterPro" id="IPR011059">
    <property type="entry name" value="Metal-dep_hydrolase_composite"/>
</dbReference>
<dbReference type="SUPFAM" id="SSF51338">
    <property type="entry name" value="Composite domain of metallo-dependent hydrolases"/>
    <property type="match status" value="1"/>
</dbReference>
<dbReference type="EMBL" id="BAABAF010000001">
    <property type="protein sequence ID" value="GAA3754459.1"/>
    <property type="molecule type" value="Genomic_DNA"/>
</dbReference>
<proteinExistence type="predicted"/>
<reference evidence="3" key="1">
    <citation type="journal article" date="2019" name="Int. J. Syst. Evol. Microbiol.">
        <title>The Global Catalogue of Microorganisms (GCM) 10K type strain sequencing project: providing services to taxonomists for standard genome sequencing and annotation.</title>
        <authorList>
            <consortium name="The Broad Institute Genomics Platform"/>
            <consortium name="The Broad Institute Genome Sequencing Center for Infectious Disease"/>
            <person name="Wu L."/>
            <person name="Ma J."/>
        </authorList>
    </citation>
    <scope>NUCLEOTIDE SEQUENCE [LARGE SCALE GENOMIC DNA]</scope>
    <source>
        <strain evidence="3">JCM 16950</strain>
    </source>
</reference>
<dbReference type="Pfam" id="PF07969">
    <property type="entry name" value="Amidohydro_3"/>
    <property type="match status" value="1"/>
</dbReference>
<gene>
    <name evidence="2" type="ORF">GCM10022240_04330</name>
</gene>
<evidence type="ECO:0000259" key="1">
    <source>
        <dbReference type="Pfam" id="PF07969"/>
    </source>
</evidence>
<comment type="caution">
    <text evidence="2">The sequence shown here is derived from an EMBL/GenBank/DDBJ whole genome shotgun (WGS) entry which is preliminary data.</text>
</comment>
<dbReference type="Gene3D" id="2.30.40.10">
    <property type="entry name" value="Urease, subunit C, domain 1"/>
    <property type="match status" value="1"/>
</dbReference>
<dbReference type="PANTHER" id="PTHR22642:SF21">
    <property type="entry name" value="PERIPLASMIC PROTEIN"/>
    <property type="match status" value="1"/>
</dbReference>
<name>A0ABP7G488_9MICO</name>
<evidence type="ECO:0000313" key="3">
    <source>
        <dbReference type="Proteomes" id="UP001500540"/>
    </source>
</evidence>
<dbReference type="Gene3D" id="3.10.310.70">
    <property type="match status" value="1"/>
</dbReference>
<organism evidence="2 3">
    <name type="scientific">Microbacterium kribbense</name>
    <dbReference type="NCBI Taxonomy" id="433645"/>
    <lineage>
        <taxon>Bacteria</taxon>
        <taxon>Bacillati</taxon>
        <taxon>Actinomycetota</taxon>
        <taxon>Actinomycetes</taxon>
        <taxon>Micrococcales</taxon>
        <taxon>Microbacteriaceae</taxon>
        <taxon>Microbacterium</taxon>
    </lineage>
</organism>